<reference evidence="1" key="1">
    <citation type="submission" date="2020-08" db="EMBL/GenBank/DDBJ databases">
        <title>Multicomponent nature underlies the extraordinary mechanical properties of spider dragline silk.</title>
        <authorList>
            <person name="Kono N."/>
            <person name="Nakamura H."/>
            <person name="Mori M."/>
            <person name="Yoshida Y."/>
            <person name="Ohtoshi R."/>
            <person name="Malay A.D."/>
            <person name="Moran D.A.P."/>
            <person name="Tomita M."/>
            <person name="Numata K."/>
            <person name="Arakawa K."/>
        </authorList>
    </citation>
    <scope>NUCLEOTIDE SEQUENCE</scope>
</reference>
<organism evidence="1 2">
    <name type="scientific">Trichonephila inaurata madagascariensis</name>
    <dbReference type="NCBI Taxonomy" id="2747483"/>
    <lineage>
        <taxon>Eukaryota</taxon>
        <taxon>Metazoa</taxon>
        <taxon>Ecdysozoa</taxon>
        <taxon>Arthropoda</taxon>
        <taxon>Chelicerata</taxon>
        <taxon>Arachnida</taxon>
        <taxon>Araneae</taxon>
        <taxon>Araneomorphae</taxon>
        <taxon>Entelegynae</taxon>
        <taxon>Araneoidea</taxon>
        <taxon>Nephilidae</taxon>
        <taxon>Trichonephila</taxon>
        <taxon>Trichonephila inaurata</taxon>
    </lineage>
</organism>
<keyword evidence="2" id="KW-1185">Reference proteome</keyword>
<protein>
    <submittedName>
        <fullName evidence="1">Uncharacterized protein</fullName>
    </submittedName>
</protein>
<gene>
    <name evidence="1" type="primary">NCL1_25549</name>
    <name evidence="1" type="ORF">TNIN_221181</name>
</gene>
<evidence type="ECO:0000313" key="1">
    <source>
        <dbReference type="EMBL" id="GFY46665.1"/>
    </source>
</evidence>
<proteinExistence type="predicted"/>
<name>A0A8X7BWN6_9ARAC</name>
<dbReference type="AlphaFoldDB" id="A0A8X7BWN6"/>
<dbReference type="EMBL" id="BMAV01005532">
    <property type="protein sequence ID" value="GFY46665.1"/>
    <property type="molecule type" value="Genomic_DNA"/>
</dbReference>
<dbReference type="OrthoDB" id="415822at2759"/>
<evidence type="ECO:0000313" key="2">
    <source>
        <dbReference type="Proteomes" id="UP000886998"/>
    </source>
</evidence>
<accession>A0A8X7BWN6</accession>
<comment type="caution">
    <text evidence="1">The sequence shown here is derived from an EMBL/GenBank/DDBJ whole genome shotgun (WGS) entry which is preliminary data.</text>
</comment>
<sequence>MNSHDKLEAICIDVWKNGIHFKNVGLYNFPNNLPDLERIGGISMHRNTIILGDFIAHSTRWGYSNTCATVKAVEEPLKSRATSRNQLQGQY</sequence>
<dbReference type="Proteomes" id="UP000886998">
    <property type="component" value="Unassembled WGS sequence"/>
</dbReference>